<dbReference type="EC" id="6.5.1.1" evidence="1"/>
<evidence type="ECO:0000256" key="1">
    <source>
        <dbReference type="ARBA" id="ARBA00012727"/>
    </source>
</evidence>
<keyword evidence="8" id="KW-0131">Cell cycle</keyword>
<evidence type="ECO:0000256" key="7">
    <source>
        <dbReference type="ARBA" id="ARBA00023204"/>
    </source>
</evidence>
<keyword evidence="3" id="KW-0132">Cell division</keyword>
<dbReference type="Pfam" id="PF01068">
    <property type="entry name" value="DNA_ligase_A_M"/>
    <property type="match status" value="1"/>
</dbReference>
<dbReference type="InterPro" id="IPR050191">
    <property type="entry name" value="ATP-dep_DNA_ligase"/>
</dbReference>
<dbReference type="Proteomes" id="UP001596122">
    <property type="component" value="Unassembled WGS sequence"/>
</dbReference>
<dbReference type="InterPro" id="IPR012310">
    <property type="entry name" value="DNA_ligase_ATP-dep_cent"/>
</dbReference>
<evidence type="ECO:0000313" key="12">
    <source>
        <dbReference type="Proteomes" id="UP001596122"/>
    </source>
</evidence>
<evidence type="ECO:0000256" key="8">
    <source>
        <dbReference type="ARBA" id="ARBA00023306"/>
    </source>
</evidence>
<evidence type="ECO:0000256" key="9">
    <source>
        <dbReference type="ARBA" id="ARBA00034003"/>
    </source>
</evidence>
<dbReference type="InterPro" id="IPR012340">
    <property type="entry name" value="NA-bd_OB-fold"/>
</dbReference>
<name>A0ABW0GRE8_9MICO</name>
<keyword evidence="6" id="KW-0233">DNA recombination</keyword>
<evidence type="ECO:0000256" key="2">
    <source>
        <dbReference type="ARBA" id="ARBA00022598"/>
    </source>
</evidence>
<evidence type="ECO:0000313" key="11">
    <source>
        <dbReference type="EMBL" id="MFC5381541.1"/>
    </source>
</evidence>
<comment type="catalytic activity">
    <reaction evidence="9">
        <text>ATP + (deoxyribonucleotide)n-3'-hydroxyl + 5'-phospho-(deoxyribonucleotide)m = (deoxyribonucleotide)n+m + AMP + diphosphate.</text>
        <dbReference type="EC" id="6.5.1.1"/>
    </reaction>
</comment>
<keyword evidence="7" id="KW-0234">DNA repair</keyword>
<feature type="domain" description="ATP-dependent DNA ligase family profile" evidence="10">
    <location>
        <begin position="105"/>
        <end position="245"/>
    </location>
</feature>
<comment type="caution">
    <text evidence="11">The sequence shown here is derived from an EMBL/GenBank/DDBJ whole genome shotgun (WGS) entry which is preliminary data.</text>
</comment>
<evidence type="ECO:0000256" key="3">
    <source>
        <dbReference type="ARBA" id="ARBA00022618"/>
    </source>
</evidence>
<dbReference type="Gene3D" id="2.40.50.140">
    <property type="entry name" value="Nucleic acid-binding proteins"/>
    <property type="match status" value="1"/>
</dbReference>
<dbReference type="EMBL" id="JBHSLD010000009">
    <property type="protein sequence ID" value="MFC5381541.1"/>
    <property type="molecule type" value="Genomic_DNA"/>
</dbReference>
<organism evidence="11 12">
    <name type="scientific">Aquipuribacter nitratireducens</name>
    <dbReference type="NCBI Taxonomy" id="650104"/>
    <lineage>
        <taxon>Bacteria</taxon>
        <taxon>Bacillati</taxon>
        <taxon>Actinomycetota</taxon>
        <taxon>Actinomycetes</taxon>
        <taxon>Micrococcales</taxon>
        <taxon>Intrasporangiaceae</taxon>
        <taxon>Aquipuribacter</taxon>
    </lineage>
</organism>
<evidence type="ECO:0000256" key="5">
    <source>
        <dbReference type="ARBA" id="ARBA00022763"/>
    </source>
</evidence>
<dbReference type="Pfam" id="PF04679">
    <property type="entry name" value="DNA_ligase_A_C"/>
    <property type="match status" value="1"/>
</dbReference>
<gene>
    <name evidence="11" type="ORF">ACFPJ6_12120</name>
</gene>
<keyword evidence="4" id="KW-0479">Metal-binding</keyword>
<sequence>MATGRGSDGWADGSLRPMLPVAATADELPRGEAWLAEVKWDGYRVLVGPGGRRGAYRLLSRTGQDLTARFPSLGALAGPVADGSVLDGEVVSLVDGRPDFTALAAGDPAGTVRVVVFDVLRDGDADVCAEPLEARRQRLLAREVPPCAIVPDVFDDVDALLDATRAQGVEGVVVKRRASPYRPGRRSPDWRKHAHRRRRTVLVGGWRPVEGQVGPPPGSLLVGAPDVSGDLRYLGRVGSGLGAALARSVGAALAGAGERDRGPFADTVPALDRRGARWVHPAVAVEVAYRERTSGGRLRHPVVLGVREDTDPDPWEAP</sequence>
<keyword evidence="12" id="KW-1185">Reference proteome</keyword>
<dbReference type="SUPFAM" id="SSF50249">
    <property type="entry name" value="Nucleic acid-binding proteins"/>
    <property type="match status" value="1"/>
</dbReference>
<dbReference type="CDD" id="cd07971">
    <property type="entry name" value="OBF_DNA_ligase_LigD"/>
    <property type="match status" value="1"/>
</dbReference>
<keyword evidence="5" id="KW-0227">DNA damage</keyword>
<dbReference type="InterPro" id="IPR012309">
    <property type="entry name" value="DNA_ligase_ATP-dep_C"/>
</dbReference>
<dbReference type="Gene3D" id="3.30.470.30">
    <property type="entry name" value="DNA ligase/mRNA capping enzyme"/>
    <property type="match status" value="1"/>
</dbReference>
<accession>A0ABW0GRE8</accession>
<dbReference type="Gene3D" id="3.30.1490.70">
    <property type="match status" value="1"/>
</dbReference>
<keyword evidence="2 11" id="KW-0436">Ligase</keyword>
<evidence type="ECO:0000256" key="4">
    <source>
        <dbReference type="ARBA" id="ARBA00022723"/>
    </source>
</evidence>
<dbReference type="PROSITE" id="PS50160">
    <property type="entry name" value="DNA_LIGASE_A3"/>
    <property type="match status" value="1"/>
</dbReference>
<evidence type="ECO:0000256" key="6">
    <source>
        <dbReference type="ARBA" id="ARBA00023172"/>
    </source>
</evidence>
<dbReference type="PANTHER" id="PTHR45674">
    <property type="entry name" value="DNA LIGASE 1/3 FAMILY MEMBER"/>
    <property type="match status" value="1"/>
</dbReference>
<proteinExistence type="predicted"/>
<dbReference type="GO" id="GO:0016874">
    <property type="term" value="F:ligase activity"/>
    <property type="evidence" value="ECO:0007669"/>
    <property type="project" value="UniProtKB-KW"/>
</dbReference>
<protein>
    <recommendedName>
        <fullName evidence="1">DNA ligase (ATP)</fullName>
        <ecNumber evidence="1">6.5.1.1</ecNumber>
    </recommendedName>
</protein>
<dbReference type="RefSeq" id="WP_340269442.1">
    <property type="nucleotide sequence ID" value="NZ_JBBEOG010000004.1"/>
</dbReference>
<reference evidence="12" key="1">
    <citation type="journal article" date="2019" name="Int. J. Syst. Evol. Microbiol.">
        <title>The Global Catalogue of Microorganisms (GCM) 10K type strain sequencing project: providing services to taxonomists for standard genome sequencing and annotation.</title>
        <authorList>
            <consortium name="The Broad Institute Genomics Platform"/>
            <consortium name="The Broad Institute Genome Sequencing Center for Infectious Disease"/>
            <person name="Wu L."/>
            <person name="Ma J."/>
        </authorList>
    </citation>
    <scope>NUCLEOTIDE SEQUENCE [LARGE SCALE GENOMIC DNA]</scope>
    <source>
        <strain evidence="12">CCUG 43114</strain>
    </source>
</reference>
<dbReference type="PANTHER" id="PTHR45674:SF13">
    <property type="entry name" value="DNA LIGASE-RELATED"/>
    <property type="match status" value="1"/>
</dbReference>
<dbReference type="SUPFAM" id="SSF56091">
    <property type="entry name" value="DNA ligase/mRNA capping enzyme, catalytic domain"/>
    <property type="match status" value="1"/>
</dbReference>
<evidence type="ECO:0000259" key="10">
    <source>
        <dbReference type="PROSITE" id="PS50160"/>
    </source>
</evidence>